<evidence type="ECO:0000313" key="7">
    <source>
        <dbReference type="EnsemblMetazoa" id="AALFPA23_024809.P36981"/>
    </source>
</evidence>
<keyword evidence="8" id="KW-1185">Reference proteome</keyword>
<feature type="transmembrane region" description="Helical" evidence="6">
    <location>
        <begin position="124"/>
        <end position="148"/>
    </location>
</feature>
<dbReference type="Proteomes" id="UP000069940">
    <property type="component" value="Unassembled WGS sequence"/>
</dbReference>
<feature type="transmembrane region" description="Helical" evidence="6">
    <location>
        <begin position="56"/>
        <end position="77"/>
    </location>
</feature>
<dbReference type="InterPro" id="IPR018499">
    <property type="entry name" value="Tetraspanin/Peripherin"/>
</dbReference>
<reference evidence="8" key="1">
    <citation type="journal article" date="2015" name="Proc. Natl. Acad. Sci. U.S.A.">
        <title>Genome sequence of the Asian Tiger mosquito, Aedes albopictus, reveals insights into its biology, genetics, and evolution.</title>
        <authorList>
            <person name="Chen X.G."/>
            <person name="Jiang X."/>
            <person name="Gu J."/>
            <person name="Xu M."/>
            <person name="Wu Y."/>
            <person name="Deng Y."/>
            <person name="Zhang C."/>
            <person name="Bonizzoni M."/>
            <person name="Dermauw W."/>
            <person name="Vontas J."/>
            <person name="Armbruster P."/>
            <person name="Huang X."/>
            <person name="Yang Y."/>
            <person name="Zhang H."/>
            <person name="He W."/>
            <person name="Peng H."/>
            <person name="Liu Y."/>
            <person name="Wu K."/>
            <person name="Chen J."/>
            <person name="Lirakis M."/>
            <person name="Topalis P."/>
            <person name="Van Leeuwen T."/>
            <person name="Hall A.B."/>
            <person name="Jiang X."/>
            <person name="Thorpe C."/>
            <person name="Mueller R.L."/>
            <person name="Sun C."/>
            <person name="Waterhouse R.M."/>
            <person name="Yan G."/>
            <person name="Tu Z.J."/>
            <person name="Fang X."/>
            <person name="James A.A."/>
        </authorList>
    </citation>
    <scope>NUCLEOTIDE SEQUENCE [LARGE SCALE GENOMIC DNA]</scope>
    <source>
        <strain evidence="8">Foshan</strain>
    </source>
</reference>
<accession>A0ABM2A630</accession>
<keyword evidence="4 6" id="KW-0472">Membrane</keyword>
<evidence type="ECO:0000256" key="6">
    <source>
        <dbReference type="SAM" id="Phobius"/>
    </source>
</evidence>
<sequence>MAKKKKNQQQLPMVVPTTSTSSSHHHQQNGGAHKKLHKTRDSDCCSINFVKYVLHIFNIIFFMSGLVILAVTVWTVFWKHQYVSLLSTTNYAIGTYSLLAAGLLALLGGFIGCCGVWREQRPMLLLYTFILLFVFLLEAIVGGLAYLYETQIELELQHSLNSTFMEQYGVSERQTEAIDRMQQEGCIYKMADELKHHLILLGAIGLGICVIQVFGMILSCCLYVKLKDVLD</sequence>
<feature type="transmembrane region" description="Helical" evidence="6">
    <location>
        <begin position="97"/>
        <end position="117"/>
    </location>
</feature>
<proteinExistence type="predicted"/>
<name>A0ABM2A630_AEDAL</name>
<evidence type="ECO:0008006" key="9">
    <source>
        <dbReference type="Google" id="ProtNLM"/>
    </source>
</evidence>
<feature type="compositionally biased region" description="Basic residues" evidence="5">
    <location>
        <begin position="23"/>
        <end position="37"/>
    </location>
</feature>
<dbReference type="Pfam" id="PF00335">
    <property type="entry name" value="Tetraspanin"/>
    <property type="match status" value="1"/>
</dbReference>
<evidence type="ECO:0000313" key="8">
    <source>
        <dbReference type="Proteomes" id="UP000069940"/>
    </source>
</evidence>
<evidence type="ECO:0000256" key="5">
    <source>
        <dbReference type="SAM" id="MobiDB-lite"/>
    </source>
</evidence>
<dbReference type="PRINTS" id="PR00259">
    <property type="entry name" value="TMFOUR"/>
</dbReference>
<protein>
    <recommendedName>
        <fullName evidence="9">Tetraspanin</fullName>
    </recommendedName>
</protein>
<reference evidence="7" key="2">
    <citation type="submission" date="2025-05" db="UniProtKB">
        <authorList>
            <consortium name="EnsemblMetazoa"/>
        </authorList>
    </citation>
    <scope>IDENTIFICATION</scope>
    <source>
        <strain evidence="7">Foshan</strain>
    </source>
</reference>
<evidence type="ECO:0000256" key="1">
    <source>
        <dbReference type="ARBA" id="ARBA00004141"/>
    </source>
</evidence>
<dbReference type="PANTHER" id="PTHR19282:SF544">
    <property type="entry name" value="TETRASPANIN"/>
    <property type="match status" value="1"/>
</dbReference>
<dbReference type="RefSeq" id="XP_062711849.1">
    <property type="nucleotide sequence ID" value="XM_062855865.1"/>
</dbReference>
<evidence type="ECO:0000256" key="3">
    <source>
        <dbReference type="ARBA" id="ARBA00022989"/>
    </source>
</evidence>
<evidence type="ECO:0000256" key="4">
    <source>
        <dbReference type="ARBA" id="ARBA00023136"/>
    </source>
</evidence>
<keyword evidence="2 6" id="KW-0812">Transmembrane</keyword>
<feature type="region of interest" description="Disordered" evidence="5">
    <location>
        <begin position="1"/>
        <end position="37"/>
    </location>
</feature>
<organism evidence="7 8">
    <name type="scientific">Aedes albopictus</name>
    <name type="common">Asian tiger mosquito</name>
    <name type="synonym">Stegomyia albopicta</name>
    <dbReference type="NCBI Taxonomy" id="7160"/>
    <lineage>
        <taxon>Eukaryota</taxon>
        <taxon>Metazoa</taxon>
        <taxon>Ecdysozoa</taxon>
        <taxon>Arthropoda</taxon>
        <taxon>Hexapoda</taxon>
        <taxon>Insecta</taxon>
        <taxon>Pterygota</taxon>
        <taxon>Neoptera</taxon>
        <taxon>Endopterygota</taxon>
        <taxon>Diptera</taxon>
        <taxon>Nematocera</taxon>
        <taxon>Culicoidea</taxon>
        <taxon>Culicidae</taxon>
        <taxon>Culicinae</taxon>
        <taxon>Aedini</taxon>
        <taxon>Aedes</taxon>
        <taxon>Stegomyia</taxon>
    </lineage>
</organism>
<dbReference type="PANTHER" id="PTHR19282">
    <property type="entry name" value="TETRASPANIN"/>
    <property type="match status" value="1"/>
</dbReference>
<comment type="subcellular location">
    <subcellularLocation>
        <location evidence="1">Membrane</location>
        <topology evidence="1">Multi-pass membrane protein</topology>
    </subcellularLocation>
</comment>
<feature type="transmembrane region" description="Helical" evidence="6">
    <location>
        <begin position="198"/>
        <end position="224"/>
    </location>
</feature>
<dbReference type="GeneID" id="109400777"/>
<evidence type="ECO:0000256" key="2">
    <source>
        <dbReference type="ARBA" id="ARBA00022692"/>
    </source>
</evidence>
<dbReference type="EnsemblMetazoa" id="AALFPA23_024809.R36981">
    <property type="protein sequence ID" value="AALFPA23_024809.P36981"/>
    <property type="gene ID" value="AALFPA23_024809"/>
</dbReference>
<keyword evidence="3 6" id="KW-1133">Transmembrane helix</keyword>